<dbReference type="EMBL" id="LR796152">
    <property type="protein sequence ID" value="CAB4121937.1"/>
    <property type="molecule type" value="Genomic_DNA"/>
</dbReference>
<dbReference type="EMBL" id="LR796176">
    <property type="protein sequence ID" value="CAB4123758.1"/>
    <property type="molecule type" value="Genomic_DNA"/>
</dbReference>
<protein>
    <submittedName>
        <fullName evidence="2">Uncharacterized protein</fullName>
    </submittedName>
</protein>
<sequence length="59" mass="6726">MAASRKTYVMIAERVKQARPSNEQQLEAYKRAVEQVAQALLQDNSLFHTSRFLEACGLQ</sequence>
<dbReference type="EMBL" id="LR798268">
    <property type="protein sequence ID" value="CAB5219166.1"/>
    <property type="molecule type" value="Genomic_DNA"/>
</dbReference>
<name>A0A6J5KN61_9CAUD</name>
<accession>A0A6J5KN61</accession>
<evidence type="ECO:0000313" key="3">
    <source>
        <dbReference type="EMBL" id="CAB5219166.1"/>
    </source>
</evidence>
<evidence type="ECO:0000313" key="1">
    <source>
        <dbReference type="EMBL" id="CAB4121937.1"/>
    </source>
</evidence>
<reference evidence="2" key="1">
    <citation type="submission" date="2020-04" db="EMBL/GenBank/DDBJ databases">
        <authorList>
            <person name="Chiriac C."/>
            <person name="Salcher M."/>
            <person name="Ghai R."/>
            <person name="Kavagutti S V."/>
        </authorList>
    </citation>
    <scope>NUCLEOTIDE SEQUENCE</scope>
</reference>
<gene>
    <name evidence="3" type="ORF">UFOVP220_40</name>
    <name evidence="1" type="ORF">UFOVP26_48</name>
    <name evidence="2" type="ORF">UFOVP44_49</name>
</gene>
<proteinExistence type="predicted"/>
<evidence type="ECO:0000313" key="2">
    <source>
        <dbReference type="EMBL" id="CAB4123758.1"/>
    </source>
</evidence>
<organism evidence="2">
    <name type="scientific">uncultured Caudovirales phage</name>
    <dbReference type="NCBI Taxonomy" id="2100421"/>
    <lineage>
        <taxon>Viruses</taxon>
        <taxon>Duplodnaviria</taxon>
        <taxon>Heunggongvirae</taxon>
        <taxon>Uroviricota</taxon>
        <taxon>Caudoviricetes</taxon>
        <taxon>Peduoviridae</taxon>
        <taxon>Maltschvirus</taxon>
        <taxon>Maltschvirus maltsch</taxon>
    </lineage>
</organism>